<feature type="compositionally biased region" description="Polar residues" evidence="15">
    <location>
        <begin position="9"/>
        <end position="39"/>
    </location>
</feature>
<evidence type="ECO:0000256" key="3">
    <source>
        <dbReference type="ARBA" id="ARBA00020799"/>
    </source>
</evidence>
<reference evidence="18" key="1">
    <citation type="journal article" date="2017" name="Genome Biol. Evol.">
        <title>The complete genome sequence of the phytopathogenic fungus Sclerotinia sclerotiorum reveals insights into the genome architecture of broad host range pathogens.</title>
        <authorList>
            <person name="Derbyshire M."/>
            <person name="Denton-Giles M."/>
            <person name="Hegedus D."/>
            <person name="Seifbarghy S."/>
            <person name="Rollins J."/>
            <person name="van Kan J."/>
            <person name="Seidl M.F."/>
            <person name="Faino L."/>
            <person name="Mbengue M."/>
            <person name="Navaud O."/>
            <person name="Raffaele S."/>
            <person name="Hammond-Kosack K."/>
            <person name="Heard S."/>
            <person name="Oliver R."/>
        </authorList>
    </citation>
    <scope>NUCLEOTIDE SEQUENCE [LARGE SCALE GENOMIC DNA]</scope>
    <source>
        <strain evidence="18">ATCC 18683 / 1980 / Ss-1</strain>
    </source>
</reference>
<dbReference type="OMA" id="NLRQPYT"/>
<dbReference type="OrthoDB" id="287041at2759"/>
<dbReference type="InterPro" id="IPR036412">
    <property type="entry name" value="HAD-like_sf"/>
</dbReference>
<protein>
    <recommendedName>
        <fullName evidence="3 14">Mitochondrial import inner membrane translocase subunit TIM50</fullName>
    </recommendedName>
</protein>
<accession>A0A1D9Q3F6</accession>
<evidence type="ECO:0000256" key="4">
    <source>
        <dbReference type="ARBA" id="ARBA00022448"/>
    </source>
</evidence>
<dbReference type="PROSITE" id="PS50969">
    <property type="entry name" value="FCP1"/>
    <property type="match status" value="1"/>
</dbReference>
<dbReference type="VEuPathDB" id="FungiDB:sscle_05g042540"/>
<evidence type="ECO:0000256" key="8">
    <source>
        <dbReference type="ARBA" id="ARBA00022946"/>
    </source>
</evidence>
<keyword evidence="11 14" id="KW-0496">Mitochondrion</keyword>
<evidence type="ECO:0000259" key="16">
    <source>
        <dbReference type="PROSITE" id="PS50969"/>
    </source>
</evidence>
<dbReference type="Proteomes" id="UP000177798">
    <property type="component" value="Chromosome 5"/>
</dbReference>
<dbReference type="InterPro" id="IPR050365">
    <property type="entry name" value="TIM50"/>
</dbReference>
<dbReference type="InterPro" id="IPR004274">
    <property type="entry name" value="FCP1_dom"/>
</dbReference>
<comment type="function">
    <text evidence="13">Essential component of the TIM23 complex, a complex that mediates the translocation of transit peptide-containing proteins across the mitochondrial inner membrane. Required to direct preproteins in transit and direct them to the channel protein TIM23, and possibly facilitates transfer of the translocating proteins from the TOM complex to the TIM23 complex.</text>
</comment>
<dbReference type="RefSeq" id="XP_001587268.1">
    <property type="nucleotide sequence ID" value="XM_001587218.1"/>
</dbReference>
<evidence type="ECO:0000256" key="1">
    <source>
        <dbReference type="ARBA" id="ARBA00004434"/>
    </source>
</evidence>
<keyword evidence="12" id="KW-0472">Membrane</keyword>
<feature type="compositionally biased region" description="Basic and acidic residues" evidence="15">
    <location>
        <begin position="85"/>
        <end position="96"/>
    </location>
</feature>
<organism evidence="17 18">
    <name type="scientific">Sclerotinia sclerotiorum (strain ATCC 18683 / 1980 / Ss-1)</name>
    <name type="common">White mold</name>
    <name type="synonym">Whetzelinia sclerotiorum</name>
    <dbReference type="NCBI Taxonomy" id="665079"/>
    <lineage>
        <taxon>Eukaryota</taxon>
        <taxon>Fungi</taxon>
        <taxon>Dikarya</taxon>
        <taxon>Ascomycota</taxon>
        <taxon>Pezizomycotina</taxon>
        <taxon>Leotiomycetes</taxon>
        <taxon>Helotiales</taxon>
        <taxon>Sclerotiniaceae</taxon>
        <taxon>Sclerotinia</taxon>
    </lineage>
</organism>
<comment type="similarity">
    <text evidence="2 14">Belongs to the TIM50 family.</text>
</comment>
<dbReference type="GO" id="GO:0005744">
    <property type="term" value="C:TIM23 mitochondrial import inner membrane translocase complex"/>
    <property type="evidence" value="ECO:0007669"/>
    <property type="project" value="UniProtKB-UniRule"/>
</dbReference>
<dbReference type="EMBL" id="CP017818">
    <property type="protein sequence ID" value="APA09484.1"/>
    <property type="molecule type" value="Genomic_DNA"/>
</dbReference>
<evidence type="ECO:0000256" key="12">
    <source>
        <dbReference type="ARBA" id="ARBA00023136"/>
    </source>
</evidence>
<comment type="subunit">
    <text evidence="14">Component of the TIM23 complex.</text>
</comment>
<sequence>MLSRAIGRSLQTPALRNTSTNFRIASSTSWTRSMASNNRQPKKPTEYNRSSGTPKPSGSGGAQAAFTSQKPGQSSDKSGNPDFSKAQDEVSKDASPERNTVPESVGGGAGVPNPDARKGESSDFSGKQDEFETIAVDPAQAETENKPLPDLTQGIPSTLDFELANRKSKTSPLNLTEAADPEEIPGAGGKGRGELPASAYVSSSERKRNQMANYMYLAFFVSAITGTVYLGRNWETEEEEKLHAETAPSGWSLSGMWNRVRARTGDQIGHYTEPAFTKLLPDPTPMFERPYTLVLSMEDLLIHSEWSREHGWRLAKRPGVDYFLRYLSQYYELVIFTTQPSTLAEPVIRKFDPYHIVTWPLFREATLYENGEYIKDLSYLNRDLSKVILIDTKPHHAKKQPENAIILKPWTGDVKDKELVSLIPFLEYIPTMQYADVRKAIKSFEGTHIPTEFAKREATARKKFQEQLAEERKKHGKRGGGVGLLGNALGIKPGGMMVTDPNEQSLADALAQGKMLQDLARERGQKNYEAFEKEIRENGAKWLKEEAEMEEKAKEEGLKAMKSGMTGGWWGGASS</sequence>
<dbReference type="FunFam" id="3.40.50.1000:FF:000019">
    <property type="entry name" value="Mitochondrial import inner membrane translocase subunit TIM50"/>
    <property type="match status" value="1"/>
</dbReference>
<evidence type="ECO:0000256" key="11">
    <source>
        <dbReference type="ARBA" id="ARBA00023128"/>
    </source>
</evidence>
<keyword evidence="4 14" id="KW-0813">Transport</keyword>
<feature type="region of interest" description="Disordered" evidence="15">
    <location>
        <begin position="168"/>
        <end position="196"/>
    </location>
</feature>
<name>A0A1D9Q3F6_SCLS1</name>
<dbReference type="AlphaFoldDB" id="A0A1D9Q3F6"/>
<dbReference type="CDD" id="cd07521">
    <property type="entry name" value="HAD_FCP1-like"/>
    <property type="match status" value="1"/>
</dbReference>
<feature type="compositionally biased region" description="Polar residues" evidence="15">
    <location>
        <begin position="65"/>
        <end position="78"/>
    </location>
</feature>
<keyword evidence="5" id="KW-0812">Transmembrane</keyword>
<evidence type="ECO:0000256" key="15">
    <source>
        <dbReference type="SAM" id="MobiDB-lite"/>
    </source>
</evidence>
<evidence type="ECO:0000256" key="10">
    <source>
        <dbReference type="ARBA" id="ARBA00023010"/>
    </source>
</evidence>
<dbReference type="InterPro" id="IPR023214">
    <property type="entry name" value="HAD_sf"/>
</dbReference>
<dbReference type="SMART" id="SM00577">
    <property type="entry name" value="CPDc"/>
    <property type="match status" value="1"/>
</dbReference>
<evidence type="ECO:0000256" key="6">
    <source>
        <dbReference type="ARBA" id="ARBA00022792"/>
    </source>
</evidence>
<evidence type="ECO:0000313" key="18">
    <source>
        <dbReference type="Proteomes" id="UP000177798"/>
    </source>
</evidence>
<dbReference type="KEGG" id="ssl:SS1G_12298"/>
<comment type="subcellular location">
    <subcellularLocation>
        <location evidence="1 14">Mitochondrion inner membrane</location>
        <topology evidence="1 14">Single-pass membrane protein</topology>
    </subcellularLocation>
</comment>
<evidence type="ECO:0000256" key="5">
    <source>
        <dbReference type="ARBA" id="ARBA00022692"/>
    </source>
</evidence>
<evidence type="ECO:0000313" key="17">
    <source>
        <dbReference type="EMBL" id="APA09484.1"/>
    </source>
</evidence>
<dbReference type="PANTHER" id="PTHR12210">
    <property type="entry name" value="DULLARD PROTEIN PHOSPHATASE"/>
    <property type="match status" value="1"/>
</dbReference>
<feature type="region of interest" description="Disordered" evidence="15">
    <location>
        <begin position="1"/>
        <end position="127"/>
    </location>
</feature>
<dbReference type="Gene3D" id="3.40.50.1000">
    <property type="entry name" value="HAD superfamily/HAD-like"/>
    <property type="match status" value="1"/>
</dbReference>
<proteinExistence type="inferred from homology"/>
<feature type="compositionally biased region" description="Gly residues" evidence="15">
    <location>
        <begin position="565"/>
        <end position="575"/>
    </location>
</feature>
<dbReference type="GO" id="GO:0015031">
    <property type="term" value="P:protein transport"/>
    <property type="evidence" value="ECO:0007669"/>
    <property type="project" value="UniProtKB-KW"/>
</dbReference>
<dbReference type="SUPFAM" id="SSF56784">
    <property type="entry name" value="HAD-like"/>
    <property type="match status" value="1"/>
</dbReference>
<keyword evidence="6" id="KW-0999">Mitochondrion inner membrane</keyword>
<gene>
    <name evidence="17" type="ORF">sscle_05g042540</name>
</gene>
<keyword evidence="10 14" id="KW-0811">Translocation</keyword>
<evidence type="ECO:0000256" key="9">
    <source>
        <dbReference type="ARBA" id="ARBA00022989"/>
    </source>
</evidence>
<evidence type="ECO:0000256" key="14">
    <source>
        <dbReference type="RuleBase" id="RU365079"/>
    </source>
</evidence>
<dbReference type="Pfam" id="PF03031">
    <property type="entry name" value="NIF"/>
    <property type="match status" value="1"/>
</dbReference>
<keyword evidence="7 14" id="KW-0653">Protein transport</keyword>
<evidence type="ECO:0000256" key="7">
    <source>
        <dbReference type="ARBA" id="ARBA00022927"/>
    </source>
</evidence>
<feature type="domain" description="FCP1 homology" evidence="16">
    <location>
        <begin position="286"/>
        <end position="429"/>
    </location>
</feature>
<keyword evidence="9" id="KW-1133">Transmembrane helix</keyword>
<evidence type="ECO:0000256" key="2">
    <source>
        <dbReference type="ARBA" id="ARBA00006344"/>
    </source>
</evidence>
<keyword evidence="8 14" id="KW-0809">Transit peptide</keyword>
<feature type="compositionally biased region" description="Basic and acidic residues" evidence="15">
    <location>
        <begin position="115"/>
        <end position="127"/>
    </location>
</feature>
<feature type="region of interest" description="Disordered" evidence="15">
    <location>
        <begin position="553"/>
        <end position="575"/>
    </location>
</feature>
<evidence type="ECO:0000256" key="13">
    <source>
        <dbReference type="ARBA" id="ARBA00059797"/>
    </source>
</evidence>